<sequence>MKIYKEVIFMSTILIKNGTLIDGSGSKRYLADILIENEK</sequence>
<dbReference type="GO" id="GO:0004151">
    <property type="term" value="F:dihydroorotase activity"/>
    <property type="evidence" value="ECO:0007669"/>
    <property type="project" value="UniProtKB-EC"/>
</dbReference>
<dbReference type="EMBL" id="AFQD01000346">
    <property type="protein sequence ID" value="EGQ78994.1"/>
    <property type="molecule type" value="Genomic_DNA"/>
</dbReference>
<accession>F9EPW8</accession>
<keyword evidence="2" id="KW-1185">Reference proteome</keyword>
<keyword evidence="1" id="KW-0378">Hydrolase</keyword>
<gene>
    <name evidence="1" type="primary">pyrC2</name>
    <name evidence="1" type="ORF">HMPREF9094_1973</name>
</gene>
<dbReference type="Proteomes" id="UP000005392">
    <property type="component" value="Unassembled WGS sequence"/>
</dbReference>
<dbReference type="HOGENOM" id="CLU_3310224_0_0_0"/>
<dbReference type="PATRIC" id="fig|997347.4.peg.1827"/>
<protein>
    <submittedName>
        <fullName evidence="1">Dihydroorotase</fullName>
        <ecNumber evidence="1">3.5.2.3</ecNumber>
    </submittedName>
</protein>
<comment type="caution">
    <text evidence="1">The sequence shown here is derived from an EMBL/GenBank/DDBJ whole genome shotgun (WGS) entry which is preliminary data.</text>
</comment>
<dbReference type="SUPFAM" id="SSF51338">
    <property type="entry name" value="Composite domain of metallo-dependent hydrolases"/>
    <property type="match status" value="1"/>
</dbReference>
<proteinExistence type="predicted"/>
<name>F9EPW8_9FUSO</name>
<dbReference type="Gene3D" id="2.30.40.10">
    <property type="entry name" value="Urease, subunit C, domain 1"/>
    <property type="match status" value="1"/>
</dbReference>
<dbReference type="AlphaFoldDB" id="F9EPW8"/>
<evidence type="ECO:0000313" key="1">
    <source>
        <dbReference type="EMBL" id="EGQ78994.1"/>
    </source>
</evidence>
<reference evidence="1 2" key="1">
    <citation type="submission" date="2011-05" db="EMBL/GenBank/DDBJ databases">
        <authorList>
            <person name="Muzny D."/>
            <person name="Qin X."/>
            <person name="Deng J."/>
            <person name="Jiang H."/>
            <person name="Liu Y."/>
            <person name="Qu J."/>
            <person name="Song X.-Z."/>
            <person name="Zhang L."/>
            <person name="Thornton R."/>
            <person name="Coyle M."/>
            <person name="Francisco L."/>
            <person name="Jackson L."/>
            <person name="Javaid M."/>
            <person name="Korchina V."/>
            <person name="Kovar C."/>
            <person name="Mata R."/>
            <person name="Mathew T."/>
            <person name="Ngo R."/>
            <person name="Nguyen L."/>
            <person name="Nguyen N."/>
            <person name="Okwuonu G."/>
            <person name="Ongeri F."/>
            <person name="Pham C."/>
            <person name="Simmons D."/>
            <person name="Wilczek-Boney K."/>
            <person name="Hale W."/>
            <person name="Jakkamsetti A."/>
            <person name="Pham P."/>
            <person name="Ruth R."/>
            <person name="San Lucas F."/>
            <person name="Warren J."/>
            <person name="Zhang J."/>
            <person name="Zhao Z."/>
            <person name="Zhou C."/>
            <person name="Zhu D."/>
            <person name="Lee S."/>
            <person name="Bess C."/>
            <person name="Blankenburg K."/>
            <person name="Forbes L."/>
            <person name="Fu Q."/>
            <person name="Gubbala S."/>
            <person name="Hirani K."/>
            <person name="Jayaseelan J.C."/>
            <person name="Lara F."/>
            <person name="Munidasa M."/>
            <person name="Palculict T."/>
            <person name="Patil S."/>
            <person name="Pu L.-L."/>
            <person name="Saada N."/>
            <person name="Tang L."/>
            <person name="Weissenberger G."/>
            <person name="Zhu Y."/>
            <person name="Hemphill L."/>
            <person name="Shang Y."/>
            <person name="Youmans B."/>
            <person name="Ayvaz T."/>
            <person name="Ross M."/>
            <person name="Santibanez J."/>
            <person name="Aqrawi P."/>
            <person name="Gross S."/>
            <person name="Joshi V."/>
            <person name="Fowler G."/>
            <person name="Nazareth L."/>
            <person name="Reid J."/>
            <person name="Worley K."/>
            <person name="Petrosino J."/>
            <person name="Highlander S."/>
            <person name="Gibbs R."/>
        </authorList>
    </citation>
    <scope>NUCLEOTIDE SEQUENCE [LARGE SCALE GENOMIC DNA]</scope>
    <source>
        <strain evidence="1 2">ATCC 51191</strain>
    </source>
</reference>
<dbReference type="EC" id="3.5.2.3" evidence="1"/>
<organism evidence="1 2">
    <name type="scientific">Fusobacterium animalis ATCC 51191</name>
    <dbReference type="NCBI Taxonomy" id="997347"/>
    <lineage>
        <taxon>Bacteria</taxon>
        <taxon>Fusobacteriati</taxon>
        <taxon>Fusobacteriota</taxon>
        <taxon>Fusobacteriia</taxon>
        <taxon>Fusobacteriales</taxon>
        <taxon>Fusobacteriaceae</taxon>
        <taxon>Fusobacterium</taxon>
    </lineage>
</organism>
<dbReference type="InterPro" id="IPR011059">
    <property type="entry name" value="Metal-dep_hydrolase_composite"/>
</dbReference>
<evidence type="ECO:0000313" key="2">
    <source>
        <dbReference type="Proteomes" id="UP000005392"/>
    </source>
</evidence>